<dbReference type="InterPro" id="IPR042099">
    <property type="entry name" value="ANL_N_sf"/>
</dbReference>
<dbReference type="Proteomes" id="UP001259982">
    <property type="component" value="Unassembled WGS sequence"/>
</dbReference>
<evidence type="ECO:0000259" key="6">
    <source>
        <dbReference type="Pfam" id="PF13193"/>
    </source>
</evidence>
<gene>
    <name evidence="8" type="ORF">RM531_01855</name>
</gene>
<dbReference type="InterPro" id="IPR005914">
    <property type="entry name" value="Acac_CoA_synth"/>
</dbReference>
<dbReference type="InterPro" id="IPR045851">
    <property type="entry name" value="AMP-bd_C_sf"/>
</dbReference>
<dbReference type="SUPFAM" id="SSF56801">
    <property type="entry name" value="Acetyl-CoA synthetase-like"/>
    <property type="match status" value="1"/>
</dbReference>
<evidence type="ECO:0000313" key="8">
    <source>
        <dbReference type="EMBL" id="MDT0617212.1"/>
    </source>
</evidence>
<accession>A0ABU3B428</accession>
<dbReference type="InterPro" id="IPR020845">
    <property type="entry name" value="AMP-binding_CS"/>
</dbReference>
<keyword evidence="4" id="KW-0067">ATP-binding</keyword>
<dbReference type="NCBIfam" id="TIGR01217">
    <property type="entry name" value="ac_ac_CoA_syn"/>
    <property type="match status" value="1"/>
</dbReference>
<evidence type="ECO:0000259" key="5">
    <source>
        <dbReference type="Pfam" id="PF00501"/>
    </source>
</evidence>
<reference evidence="8 9" key="1">
    <citation type="submission" date="2023-09" db="EMBL/GenBank/DDBJ databases">
        <authorList>
            <person name="Rey-Velasco X."/>
        </authorList>
    </citation>
    <scope>NUCLEOTIDE SEQUENCE [LARGE SCALE GENOMIC DNA]</scope>
    <source>
        <strain evidence="8 9">P385</strain>
    </source>
</reference>
<dbReference type="GO" id="GO:0030729">
    <property type="term" value="F:acetoacetate-CoA ligase activity"/>
    <property type="evidence" value="ECO:0007669"/>
    <property type="project" value="UniProtKB-EC"/>
</dbReference>
<evidence type="ECO:0000256" key="1">
    <source>
        <dbReference type="ARBA" id="ARBA00006432"/>
    </source>
</evidence>
<dbReference type="InterPro" id="IPR032387">
    <property type="entry name" value="ACAS_N"/>
</dbReference>
<dbReference type="InterPro" id="IPR000873">
    <property type="entry name" value="AMP-dep_synth/lig_dom"/>
</dbReference>
<evidence type="ECO:0000256" key="3">
    <source>
        <dbReference type="ARBA" id="ARBA00022741"/>
    </source>
</evidence>
<proteinExistence type="inferred from homology"/>
<evidence type="ECO:0000256" key="2">
    <source>
        <dbReference type="ARBA" id="ARBA00022598"/>
    </source>
</evidence>
<feature type="domain" description="AMP-dependent synthetase/ligase" evidence="5">
    <location>
        <begin position="96"/>
        <end position="464"/>
    </location>
</feature>
<feature type="domain" description="Acetyl-coenzyme A synthetase N-terminal" evidence="7">
    <location>
        <begin position="36"/>
        <end position="92"/>
    </location>
</feature>
<dbReference type="EC" id="6.2.1.16" evidence="8"/>
<dbReference type="InterPro" id="IPR025110">
    <property type="entry name" value="AMP-bd_C"/>
</dbReference>
<feature type="domain" description="AMP-binding enzyme C-terminal" evidence="6">
    <location>
        <begin position="536"/>
        <end position="606"/>
    </location>
</feature>
<dbReference type="CDD" id="cd05943">
    <property type="entry name" value="AACS"/>
    <property type="match status" value="1"/>
</dbReference>
<keyword evidence="2 8" id="KW-0436">Ligase</keyword>
<keyword evidence="9" id="KW-1185">Reference proteome</keyword>
<dbReference type="RefSeq" id="WP_311656854.1">
    <property type="nucleotide sequence ID" value="NZ_JAVRHY010000001.1"/>
</dbReference>
<dbReference type="Pfam" id="PF00501">
    <property type="entry name" value="AMP-binding"/>
    <property type="match status" value="1"/>
</dbReference>
<name>A0ABU3B428_9GAMM</name>
<dbReference type="Gene3D" id="3.40.50.12780">
    <property type="entry name" value="N-terminal domain of ligase-like"/>
    <property type="match status" value="1"/>
</dbReference>
<evidence type="ECO:0000259" key="7">
    <source>
        <dbReference type="Pfam" id="PF16177"/>
    </source>
</evidence>
<comment type="similarity">
    <text evidence="1">Belongs to the ATP-dependent AMP-binding enzyme family.</text>
</comment>
<dbReference type="EMBL" id="JAVRHY010000001">
    <property type="protein sequence ID" value="MDT0617212.1"/>
    <property type="molecule type" value="Genomic_DNA"/>
</dbReference>
<protein>
    <submittedName>
        <fullName evidence="8">Acetoacetate--CoA ligase</fullName>
        <ecNumber evidence="8">6.2.1.16</ecNumber>
    </submittedName>
</protein>
<dbReference type="NCBIfam" id="NF002937">
    <property type="entry name" value="PRK03584.1"/>
    <property type="match status" value="1"/>
</dbReference>
<dbReference type="PROSITE" id="PS00455">
    <property type="entry name" value="AMP_BINDING"/>
    <property type="match status" value="1"/>
</dbReference>
<evidence type="ECO:0000256" key="4">
    <source>
        <dbReference type="ARBA" id="ARBA00022840"/>
    </source>
</evidence>
<comment type="caution">
    <text evidence="8">The sequence shown here is derived from an EMBL/GenBank/DDBJ whole genome shotgun (WGS) entry which is preliminary data.</text>
</comment>
<sequence length="646" mass="71617">MEQPIWRPSEARIRNANITRFLERVRADGNPAIESYRDLWPWSVDQPAAFWRHIRDFCGLQLHREPDAVVEPADHIRDTRFFPGARLNFAENLLRFDDDRPALVFRNEAGERLVWTYADLHRETARIAAGLRADGVEAGDRVAGLLLNRPEAVAAMLAATSIGAIWTSCSPDFAESAIVDRFSQVEPKVLFVSDGYVFKGRTFDVRDTARRLAERIGSIRRTVWVPYAGLDMPGDGVAYADYGEPGADLLFAPLPFDHPVYILYSSGTTGAPKCIVHGAGGTLLQHLKEHVLHTDIGRDDRVFFFTTCGWMMWNWLVSGLATGATLVLFDGQPFHPDPGVLPRMAAEEGITVFGASAGYYGALEKAGAEPGREHDLSALRTVLSTGSPLMPESFDYIYRAVHPDVCLASISGGTDIVACFALGNPALPVYRGELQCRALGMRTEVFDEDGNPVREEKGELVCTAPFPSMPVKFWNDPDGTRYHRAYFERFPNVWHHGDYAMLTERDGLVIYGRSDAVLNPGGVRIGTAEIYRPVKQLPEVVECVAVGQAWNGDTRVVLFVQLDEGIALDDALRDRIRQTIRENASPRHVPAKILAVSDIPRTRNAKLAEIAVRQAVHGEDIGNTSALANPEAIEEFRDRPELQATD</sequence>
<keyword evidence="3" id="KW-0547">Nucleotide-binding</keyword>
<dbReference type="PANTHER" id="PTHR42921:SF1">
    <property type="entry name" value="ACETOACETYL-COA SYNTHETASE"/>
    <property type="match status" value="1"/>
</dbReference>
<organism evidence="8 9">
    <name type="scientific">Spectribacter acetivorans</name>
    <dbReference type="NCBI Taxonomy" id="3075603"/>
    <lineage>
        <taxon>Bacteria</taxon>
        <taxon>Pseudomonadati</taxon>
        <taxon>Pseudomonadota</taxon>
        <taxon>Gammaproteobacteria</taxon>
        <taxon>Salinisphaerales</taxon>
        <taxon>Salinisphaeraceae</taxon>
        <taxon>Spectribacter</taxon>
    </lineage>
</organism>
<evidence type="ECO:0000313" key="9">
    <source>
        <dbReference type="Proteomes" id="UP001259982"/>
    </source>
</evidence>
<dbReference type="Pfam" id="PF13193">
    <property type="entry name" value="AMP-binding_C"/>
    <property type="match status" value="1"/>
</dbReference>
<dbReference type="Pfam" id="PF16177">
    <property type="entry name" value="ACAS_N"/>
    <property type="match status" value="1"/>
</dbReference>
<dbReference type="Gene3D" id="3.30.300.30">
    <property type="match status" value="1"/>
</dbReference>
<dbReference type="PANTHER" id="PTHR42921">
    <property type="entry name" value="ACETOACETYL-COA SYNTHETASE"/>
    <property type="match status" value="1"/>
</dbReference>